<evidence type="ECO:0000256" key="1">
    <source>
        <dbReference type="SAM" id="MobiDB-lite"/>
    </source>
</evidence>
<feature type="compositionally biased region" description="Basic and acidic residues" evidence="1">
    <location>
        <begin position="16"/>
        <end position="30"/>
    </location>
</feature>
<dbReference type="EMBL" id="JAUKUD010000003">
    <property type="protein sequence ID" value="KAK0749391.1"/>
    <property type="molecule type" value="Genomic_DNA"/>
</dbReference>
<dbReference type="Proteomes" id="UP001172155">
    <property type="component" value="Unassembled WGS sequence"/>
</dbReference>
<dbReference type="AlphaFoldDB" id="A0AA40F1L2"/>
<evidence type="ECO:0000313" key="2">
    <source>
        <dbReference type="EMBL" id="KAK0749391.1"/>
    </source>
</evidence>
<comment type="caution">
    <text evidence="2">The sequence shown here is derived from an EMBL/GenBank/DDBJ whole genome shotgun (WGS) entry which is preliminary data.</text>
</comment>
<sequence>MLSFPLYSHSAGEPTVHVEKDTRRKEEPHIARRPAVSSRSVATPEMQPGNAVRRWTLDTPPRKGSQEAVRGPPPSRKSGTPVLEDGRVQSRDTLIHLSIQFQIYAFFFCQPASQPTPFEMKTRPFSFPHTALRGLNFLVHNEG</sequence>
<evidence type="ECO:0000313" key="3">
    <source>
        <dbReference type="Proteomes" id="UP001172155"/>
    </source>
</evidence>
<organism evidence="2 3">
    <name type="scientific">Schizothecium vesticola</name>
    <dbReference type="NCBI Taxonomy" id="314040"/>
    <lineage>
        <taxon>Eukaryota</taxon>
        <taxon>Fungi</taxon>
        <taxon>Dikarya</taxon>
        <taxon>Ascomycota</taxon>
        <taxon>Pezizomycotina</taxon>
        <taxon>Sordariomycetes</taxon>
        <taxon>Sordariomycetidae</taxon>
        <taxon>Sordariales</taxon>
        <taxon>Schizotheciaceae</taxon>
        <taxon>Schizothecium</taxon>
    </lineage>
</organism>
<proteinExistence type="predicted"/>
<name>A0AA40F1L2_9PEZI</name>
<protein>
    <submittedName>
        <fullName evidence="2">Uncharacterized protein</fullName>
    </submittedName>
</protein>
<reference evidence="2" key="1">
    <citation type="submission" date="2023-06" db="EMBL/GenBank/DDBJ databases">
        <title>Genome-scale phylogeny and comparative genomics of the fungal order Sordariales.</title>
        <authorList>
            <consortium name="Lawrence Berkeley National Laboratory"/>
            <person name="Hensen N."/>
            <person name="Bonometti L."/>
            <person name="Westerberg I."/>
            <person name="Brannstrom I.O."/>
            <person name="Guillou S."/>
            <person name="Cros-Aarteil S."/>
            <person name="Calhoun S."/>
            <person name="Haridas S."/>
            <person name="Kuo A."/>
            <person name="Mondo S."/>
            <person name="Pangilinan J."/>
            <person name="Riley R."/>
            <person name="LaButti K."/>
            <person name="Andreopoulos B."/>
            <person name="Lipzen A."/>
            <person name="Chen C."/>
            <person name="Yanf M."/>
            <person name="Daum C."/>
            <person name="Ng V."/>
            <person name="Clum A."/>
            <person name="Steindorff A."/>
            <person name="Ohm R."/>
            <person name="Martin F."/>
            <person name="Silar P."/>
            <person name="Natvig D."/>
            <person name="Lalanne C."/>
            <person name="Gautier V."/>
            <person name="Ament-velasquez S.L."/>
            <person name="Kruys A."/>
            <person name="Hutchinson M.I."/>
            <person name="Powell A.J."/>
            <person name="Barry K."/>
            <person name="Miller A.N."/>
            <person name="Grigoriev I.V."/>
            <person name="Debuchy R."/>
            <person name="Gladieux P."/>
            <person name="Thoren M.H."/>
            <person name="Johannesson H."/>
        </authorList>
    </citation>
    <scope>NUCLEOTIDE SEQUENCE</scope>
    <source>
        <strain evidence="2">SMH3187-1</strain>
    </source>
</reference>
<keyword evidence="3" id="KW-1185">Reference proteome</keyword>
<gene>
    <name evidence="2" type="ORF">B0T18DRAFT_104626</name>
</gene>
<feature type="region of interest" description="Disordered" evidence="1">
    <location>
        <begin position="1"/>
        <end position="85"/>
    </location>
</feature>
<accession>A0AA40F1L2</accession>